<proteinExistence type="predicted"/>
<comment type="caution">
    <text evidence="1">The sequence shown here is derived from an EMBL/GenBank/DDBJ whole genome shotgun (WGS) entry which is preliminary data.</text>
</comment>
<organism evidence="1 2">
    <name type="scientific">Alkalihalobacillus alcalophilus ATCC 27647 = CGMCC 1.3604</name>
    <dbReference type="NCBI Taxonomy" id="1218173"/>
    <lineage>
        <taxon>Bacteria</taxon>
        <taxon>Bacillati</taxon>
        <taxon>Bacillota</taxon>
        <taxon>Bacilli</taxon>
        <taxon>Bacillales</taxon>
        <taxon>Bacillaceae</taxon>
        <taxon>Alkalihalobacillus</taxon>
    </lineage>
</organism>
<dbReference type="EMBL" id="JALP01000068">
    <property type="protein sequence ID" value="THG91464.1"/>
    <property type="molecule type" value="Genomic_DNA"/>
</dbReference>
<evidence type="ECO:0000313" key="1">
    <source>
        <dbReference type="EMBL" id="THG91464.1"/>
    </source>
</evidence>
<evidence type="ECO:0000313" key="2">
    <source>
        <dbReference type="Proteomes" id="UP000297014"/>
    </source>
</evidence>
<gene>
    <name evidence="1" type="ORF">AJ85_04750</name>
</gene>
<name>A0A4S4K1H7_ALKAL</name>
<dbReference type="AlphaFoldDB" id="A0A4S4K1H7"/>
<protein>
    <submittedName>
        <fullName evidence="1">Uncharacterized protein</fullName>
    </submittedName>
</protein>
<accession>A0A4S4K1H7</accession>
<reference evidence="1 2" key="1">
    <citation type="submission" date="2014-01" db="EMBL/GenBank/DDBJ databases">
        <title>Draft genome sequencing of Bacillus alcalophilus CGMCC 1.3604.</title>
        <authorList>
            <person name="Yang J."/>
            <person name="Diao L."/>
            <person name="Yang S."/>
        </authorList>
    </citation>
    <scope>NUCLEOTIDE SEQUENCE [LARGE SCALE GENOMIC DNA]</scope>
    <source>
        <strain evidence="1 2">CGMCC 1.3604</strain>
    </source>
</reference>
<sequence>MKKVYIIFLIKSDDGGDKMNITVNEIIIEFENKLN</sequence>
<dbReference type="Proteomes" id="UP000297014">
    <property type="component" value="Unassembled WGS sequence"/>
</dbReference>